<reference evidence="1" key="1">
    <citation type="journal article" date="2020" name="G3 (Bethesda)">
        <title>High-Quality Assemblies for Three Invasive Social Wasps from the &lt;i&gt;Vespula&lt;/i&gt; Genus.</title>
        <authorList>
            <person name="Harrop T.W.R."/>
            <person name="Guhlin J."/>
            <person name="McLaughlin G.M."/>
            <person name="Permina E."/>
            <person name="Stockwell P."/>
            <person name="Gilligan J."/>
            <person name="Le Lec M.F."/>
            <person name="Gruber M.A.M."/>
            <person name="Quinn O."/>
            <person name="Lovegrove M."/>
            <person name="Duncan E.J."/>
            <person name="Remnant E.J."/>
            <person name="Van Eeckhoven J."/>
            <person name="Graham B."/>
            <person name="Knapp R.A."/>
            <person name="Langford K.W."/>
            <person name="Kronenberg Z."/>
            <person name="Press M.O."/>
            <person name="Eacker S.M."/>
            <person name="Wilson-Rankin E.E."/>
            <person name="Purcell J."/>
            <person name="Lester P.J."/>
            <person name="Dearden P.K."/>
        </authorList>
    </citation>
    <scope>NUCLEOTIDE SEQUENCE</scope>
    <source>
        <strain evidence="1">Marl-1</strain>
    </source>
</reference>
<dbReference type="EMBL" id="JACSEA010000017">
    <property type="protein sequence ID" value="KAF7383545.1"/>
    <property type="molecule type" value="Genomic_DNA"/>
</dbReference>
<name>A0A834J8T8_VESVU</name>
<comment type="caution">
    <text evidence="1">The sequence shown here is derived from an EMBL/GenBank/DDBJ whole genome shotgun (WGS) entry which is preliminary data.</text>
</comment>
<protein>
    <submittedName>
        <fullName evidence="1">Uncharacterized protein</fullName>
    </submittedName>
</protein>
<organism evidence="1 2">
    <name type="scientific">Vespula vulgaris</name>
    <name type="common">Yellow jacket</name>
    <name type="synonym">Wasp</name>
    <dbReference type="NCBI Taxonomy" id="7454"/>
    <lineage>
        <taxon>Eukaryota</taxon>
        <taxon>Metazoa</taxon>
        <taxon>Ecdysozoa</taxon>
        <taxon>Arthropoda</taxon>
        <taxon>Hexapoda</taxon>
        <taxon>Insecta</taxon>
        <taxon>Pterygota</taxon>
        <taxon>Neoptera</taxon>
        <taxon>Endopterygota</taxon>
        <taxon>Hymenoptera</taxon>
        <taxon>Apocrita</taxon>
        <taxon>Aculeata</taxon>
        <taxon>Vespoidea</taxon>
        <taxon>Vespidae</taxon>
        <taxon>Vespinae</taxon>
        <taxon>Vespula</taxon>
    </lineage>
</organism>
<proteinExistence type="predicted"/>
<dbReference type="Proteomes" id="UP000614350">
    <property type="component" value="Unassembled WGS sequence"/>
</dbReference>
<evidence type="ECO:0000313" key="1">
    <source>
        <dbReference type="EMBL" id="KAF7383545.1"/>
    </source>
</evidence>
<evidence type="ECO:0000313" key="2">
    <source>
        <dbReference type="Proteomes" id="UP000614350"/>
    </source>
</evidence>
<sequence>MSITARGTEWRMLDCVASGLRLGVGGRSFSTRIGPARVITNRDTNVTSANKFQKWKDLEGTSKRKDGMTVAEAFLWRFVIQLEQRYMIQFIDEENRVTKIRRKIEKPLNVLNESFGSLIKPFSFGGFNY</sequence>
<dbReference type="AlphaFoldDB" id="A0A834J8T8"/>
<keyword evidence="2" id="KW-1185">Reference proteome</keyword>
<accession>A0A834J8T8</accession>
<gene>
    <name evidence="1" type="ORF">HZH66_012895</name>
</gene>